<organism evidence="1 2">
    <name type="scientific">Nocardiopsis alba</name>
    <dbReference type="NCBI Taxonomy" id="53437"/>
    <lineage>
        <taxon>Bacteria</taxon>
        <taxon>Bacillati</taxon>
        <taxon>Actinomycetota</taxon>
        <taxon>Actinomycetes</taxon>
        <taxon>Streptosporangiales</taxon>
        <taxon>Nocardiopsidaceae</taxon>
        <taxon>Nocardiopsis</taxon>
    </lineage>
</organism>
<comment type="caution">
    <text evidence="1">The sequence shown here is derived from an EMBL/GenBank/DDBJ whole genome shotgun (WGS) entry which is preliminary data.</text>
</comment>
<dbReference type="Proteomes" id="UP000467124">
    <property type="component" value="Unassembled WGS sequence"/>
</dbReference>
<accession>A0A7K2IYC8</accession>
<protein>
    <submittedName>
        <fullName evidence="1">Uncharacterized protein</fullName>
    </submittedName>
</protein>
<name>A0A7K2IYC8_9ACTN</name>
<gene>
    <name evidence="1" type="ORF">GTW20_22685</name>
</gene>
<sequence>MLSPTPLAPYAPKNVLLPPIGEHTLVRPHGTDGFSAQDGIDELCRSIRLLLHDLEQEGRTPMTVLDIAVRMGLSRGVVILVVAELLRRNLVRVSRQISTPSDPRTEVRDAWSDLSHCDPELRSAKVLVMGDPELSRTFIGSCSEVGPISHGEVIYVRNVGIPSSSPDAYSPPVTTRVSMGRIPLKGMSLHLLGGVDVDVDVFSTLWSTLVRDACAALVVTHADDLEGAAVALGFLAKHRVPALLVLHHGHETPDLEAVRTRLGLAEERTVLCDVRSRPATRAALGDVIDQRTLTVYDAHPIYPETGETA</sequence>
<evidence type="ECO:0000313" key="2">
    <source>
        <dbReference type="Proteomes" id="UP000467124"/>
    </source>
</evidence>
<dbReference type="RefSeq" id="WP_161111818.1">
    <property type="nucleotide sequence ID" value="NZ_WWHY01000001.1"/>
</dbReference>
<dbReference type="EMBL" id="WWHY01000001">
    <property type="protein sequence ID" value="MYR34988.1"/>
    <property type="molecule type" value="Genomic_DNA"/>
</dbReference>
<proteinExistence type="predicted"/>
<dbReference type="AlphaFoldDB" id="A0A7K2IYC8"/>
<evidence type="ECO:0000313" key="1">
    <source>
        <dbReference type="EMBL" id="MYR34988.1"/>
    </source>
</evidence>
<reference evidence="1 2" key="1">
    <citation type="journal article" date="2019" name="Nat. Commun.">
        <title>The antimicrobial potential of Streptomyces from insect microbiomes.</title>
        <authorList>
            <person name="Chevrette M.G."/>
            <person name="Carlson C.M."/>
            <person name="Ortega H.E."/>
            <person name="Thomas C."/>
            <person name="Ananiev G.E."/>
            <person name="Barns K.J."/>
            <person name="Book A.J."/>
            <person name="Cagnazzo J."/>
            <person name="Carlos C."/>
            <person name="Flanigan W."/>
            <person name="Grubbs K.J."/>
            <person name="Horn H.A."/>
            <person name="Hoffmann F.M."/>
            <person name="Klassen J.L."/>
            <person name="Knack J.J."/>
            <person name="Lewin G.R."/>
            <person name="McDonald B.R."/>
            <person name="Muller L."/>
            <person name="Melo W.G.P."/>
            <person name="Pinto-Tomas A.A."/>
            <person name="Schmitz A."/>
            <person name="Wendt-Pienkowski E."/>
            <person name="Wildman S."/>
            <person name="Zhao M."/>
            <person name="Zhang F."/>
            <person name="Bugni T.S."/>
            <person name="Andes D.R."/>
            <person name="Pupo M.T."/>
            <person name="Currie C.R."/>
        </authorList>
    </citation>
    <scope>NUCLEOTIDE SEQUENCE [LARGE SCALE GENOMIC DNA]</scope>
    <source>
        <strain evidence="1 2">SID5840</strain>
    </source>
</reference>